<dbReference type="EMBL" id="MG012795">
    <property type="protein sequence ID" value="AUL80354.1"/>
    <property type="molecule type" value="Genomic_DNA"/>
</dbReference>
<organism evidence="1">
    <name type="scientific">Vaccinia virus</name>
    <name type="common">VACV</name>
    <name type="synonym">Orthopoxvirus vaccinia</name>
    <dbReference type="NCBI Taxonomy" id="10245"/>
    <lineage>
        <taxon>Viruses</taxon>
        <taxon>Varidnaviria</taxon>
        <taxon>Bamfordvirae</taxon>
        <taxon>Nucleocytoviricota</taxon>
        <taxon>Pokkesviricetes</taxon>
        <taxon>Chitovirales</taxon>
        <taxon>Poxviridae</taxon>
        <taxon>Chordopoxvirinae</taxon>
        <taxon>Orthopoxvirus</taxon>
    </lineage>
</organism>
<dbReference type="Proteomes" id="UP000270450">
    <property type="component" value="Segment"/>
</dbReference>
<proteinExistence type="predicted"/>
<reference evidence="1" key="1">
    <citation type="journal article" date="2018" name="Emerg. Infect. Dis.">
        <title>Ocular Vaccinia Infection in Dairy Worker, Brazil.</title>
        <authorList>
            <person name="Teixeira Lima M."/>
            <person name="Pereira Oliveira G."/>
            <person name="Bretas de Oliveira D."/>
            <person name="Mesquita Vaz S."/>
            <person name="de Souza Trindade G."/>
            <person name="Santos Abrahao J."/>
            <person name="Geessien Kroon E."/>
        </authorList>
    </citation>
    <scope>NUCLEOTIDE SEQUENCE [LARGE SCALE GENOMIC DNA]</scope>
    <source>
        <strain evidence="1">CEyV1</strain>
    </source>
</reference>
<protein>
    <submittedName>
        <fullName evidence="1">Uncharacterized protein</fullName>
    </submittedName>
</protein>
<sequence>MNALSSGPIINYHVWIGECFCQVTPVDVHGKEIMKMRFKTGAVLPIPNVVIVKLGENDTDNLFSTISAAPSR</sequence>
<evidence type="ECO:0000313" key="1">
    <source>
        <dbReference type="EMBL" id="AUL80354.1"/>
    </source>
</evidence>
<name>A0A2I6J1M9_VACCV</name>
<accession>A0A2I6J1M9</accession>